<evidence type="ECO:0000256" key="4">
    <source>
        <dbReference type="ARBA" id="ARBA00022759"/>
    </source>
</evidence>
<name>A0ABQ5BIV7_9ASTR</name>
<dbReference type="PANTHER" id="PTHR37984:SF5">
    <property type="entry name" value="PROTEIN NYNRIN-LIKE"/>
    <property type="match status" value="1"/>
</dbReference>
<dbReference type="Gene3D" id="3.30.420.10">
    <property type="entry name" value="Ribonuclease H-like superfamily/Ribonuclease H"/>
    <property type="match status" value="1"/>
</dbReference>
<dbReference type="GO" id="GO:0003964">
    <property type="term" value="F:RNA-directed DNA polymerase activity"/>
    <property type="evidence" value="ECO:0007669"/>
    <property type="project" value="UniProtKB-KW"/>
</dbReference>
<dbReference type="SUPFAM" id="SSF53098">
    <property type="entry name" value="Ribonuclease H-like"/>
    <property type="match status" value="1"/>
</dbReference>
<dbReference type="Gene3D" id="1.10.340.70">
    <property type="match status" value="1"/>
</dbReference>
<keyword evidence="6 8" id="KW-0695">RNA-directed DNA polymerase</keyword>
<dbReference type="InterPro" id="IPR041588">
    <property type="entry name" value="Integrase_H2C2"/>
</dbReference>
<feature type="domain" description="Integrase catalytic" evidence="7">
    <location>
        <begin position="781"/>
        <end position="947"/>
    </location>
</feature>
<dbReference type="SUPFAM" id="SSF56672">
    <property type="entry name" value="DNA/RNA polymerases"/>
    <property type="match status" value="1"/>
</dbReference>
<comment type="caution">
    <text evidence="8">The sequence shown here is derived from an EMBL/GenBank/DDBJ whole genome shotgun (WGS) entry which is preliminary data.</text>
</comment>
<dbReference type="Pfam" id="PF17917">
    <property type="entry name" value="RT_RNaseH"/>
    <property type="match status" value="1"/>
</dbReference>
<dbReference type="Pfam" id="PF00078">
    <property type="entry name" value="RVT_1"/>
    <property type="match status" value="1"/>
</dbReference>
<keyword evidence="1" id="KW-0808">Transferase</keyword>
<dbReference type="EMBL" id="BQNB010013276">
    <property type="protein sequence ID" value="GJT13997.1"/>
    <property type="molecule type" value="Genomic_DNA"/>
</dbReference>
<evidence type="ECO:0000256" key="5">
    <source>
        <dbReference type="ARBA" id="ARBA00022801"/>
    </source>
</evidence>
<dbReference type="Pfam" id="PF00665">
    <property type="entry name" value="rve"/>
    <property type="match status" value="1"/>
</dbReference>
<evidence type="ECO:0000256" key="3">
    <source>
        <dbReference type="ARBA" id="ARBA00022722"/>
    </source>
</evidence>
<dbReference type="InterPro" id="IPR012337">
    <property type="entry name" value="RNaseH-like_sf"/>
</dbReference>
<evidence type="ECO:0000313" key="8">
    <source>
        <dbReference type="EMBL" id="GJT13997.1"/>
    </source>
</evidence>
<dbReference type="InterPro" id="IPR000477">
    <property type="entry name" value="RT_dom"/>
</dbReference>
<protein>
    <submittedName>
        <fullName evidence="8">Reverse transcriptase domain-containing protein</fullName>
    </submittedName>
</protein>
<proteinExistence type="predicted"/>
<keyword evidence="3" id="KW-0540">Nuclease</keyword>
<dbReference type="InterPro" id="IPR041373">
    <property type="entry name" value="RT_RNaseH"/>
</dbReference>
<dbReference type="CDD" id="cd09274">
    <property type="entry name" value="RNase_HI_RT_Ty3"/>
    <property type="match status" value="1"/>
</dbReference>
<sequence length="993" mass="113732">MTVNKIDVIDMACDEYSQDGNPTPYSEPIVSTASPTLTPFGDSDFLLFEEADSFLALEDDPTSSEVDPTYQDPEGDILLLEAILNSEPPPPLPNHEQYMPEVRKELKLCEAKTVESSVDEPPEVELKELPPHLEYAFLEGDDKLPVIIAKDLKDEEKAALLKVLKSHKRAIAWKLSDIKGVSPEFCTHKILMEEDYEPSVQSQRRVNPKIHDVIKKEVEKLLDAGLIYPISDSPWVSPVHCVPKKGGMTVITNDENELIPTRLVTGWRVCIDYRKLNEATRKDHFPLPFMDQMLERLAGNEYYCFLDGFSGYFQIPIDPKDQEKTTFTCPYGTFAYRRMPFGLCNAPGTFQRCMMAIFHDMIEKTMEVFMDDFSVFGDSFSTCLTHLEKMLKRCEDTNLSLNWEKSHFMVKEGIVLGHKISKSGLEVDRAKVEVIAKLPHPTSVKGVRSFLGHAGFYRRFIQDFSKIARPMTHLLEKETPFVFSEECVDSFNTLKRRLTEAPILIAPDWDLPFELMCDASDFAIGAVLGQRKNKHFQPIHYASKTMNEAQTHYTTTEKELLAVVYAFEKFRSYLVMSKSIVYTDHSAIKYLFAKKDAKARLMRWILLLQEFDIEIRDKKGAENLAADHLSRLENPHQDKFENKEINEAFPLETLGSIALKDDSTPWFADFANYHAGKFVIKGMTSQQKNKFFKDVKHYFWDDPFLFKNCADQVIRRCVSGQEALDILKACHSGPTGGHYGANYTARKIFDSGFYWPTIYKDAHDFVTRCDICQRQGKITQRDEMPQNSIQVCEIFDIWGIDFMGPFPSSRGNKYILVAVDYLSKWVEAKALPTNDARVVCKFLKTLFSRFGAPRAIISDRGTHFCNDQFTKVMLKYGVTHRLSTAYHPQTSGQVEVSNRGLKRILERTVGENRASWSDKLDDALWAFRTAYKTPIGCTPYKLVYGKACHLPIELEHKAYWALKHTNFDVQTAGDHRKVQLNELNELRDQATKL</sequence>
<evidence type="ECO:0000259" key="7">
    <source>
        <dbReference type="PROSITE" id="PS50994"/>
    </source>
</evidence>
<dbReference type="PANTHER" id="PTHR37984">
    <property type="entry name" value="PROTEIN CBG26694"/>
    <property type="match status" value="1"/>
</dbReference>
<dbReference type="CDD" id="cd01647">
    <property type="entry name" value="RT_LTR"/>
    <property type="match status" value="1"/>
</dbReference>
<reference evidence="8" key="2">
    <citation type="submission" date="2022-01" db="EMBL/GenBank/DDBJ databases">
        <authorList>
            <person name="Yamashiro T."/>
            <person name="Shiraishi A."/>
            <person name="Satake H."/>
            <person name="Nakayama K."/>
        </authorList>
    </citation>
    <scope>NUCLEOTIDE SEQUENCE</scope>
</reference>
<dbReference type="Proteomes" id="UP001151760">
    <property type="component" value="Unassembled WGS sequence"/>
</dbReference>
<dbReference type="InterPro" id="IPR036397">
    <property type="entry name" value="RNaseH_sf"/>
</dbReference>
<evidence type="ECO:0000256" key="1">
    <source>
        <dbReference type="ARBA" id="ARBA00022679"/>
    </source>
</evidence>
<dbReference type="InterPro" id="IPR050951">
    <property type="entry name" value="Retrovirus_Pol_polyprotein"/>
</dbReference>
<reference evidence="8" key="1">
    <citation type="journal article" date="2022" name="Int. J. Mol. Sci.">
        <title>Draft Genome of Tanacetum Coccineum: Genomic Comparison of Closely Related Tanacetum-Family Plants.</title>
        <authorList>
            <person name="Yamashiro T."/>
            <person name="Shiraishi A."/>
            <person name="Nakayama K."/>
            <person name="Satake H."/>
        </authorList>
    </citation>
    <scope>NUCLEOTIDE SEQUENCE</scope>
</reference>
<evidence type="ECO:0000313" key="9">
    <source>
        <dbReference type="Proteomes" id="UP001151760"/>
    </source>
</evidence>
<dbReference type="InterPro" id="IPR043502">
    <property type="entry name" value="DNA/RNA_pol_sf"/>
</dbReference>
<dbReference type="PROSITE" id="PS50994">
    <property type="entry name" value="INTEGRASE"/>
    <property type="match status" value="1"/>
</dbReference>
<dbReference type="Pfam" id="PF17921">
    <property type="entry name" value="Integrase_H2C2"/>
    <property type="match status" value="1"/>
</dbReference>
<dbReference type="Gene3D" id="3.30.70.270">
    <property type="match status" value="2"/>
</dbReference>
<accession>A0ABQ5BIV7</accession>
<evidence type="ECO:0000256" key="6">
    <source>
        <dbReference type="ARBA" id="ARBA00022918"/>
    </source>
</evidence>
<dbReference type="InterPro" id="IPR001584">
    <property type="entry name" value="Integrase_cat-core"/>
</dbReference>
<dbReference type="InterPro" id="IPR043128">
    <property type="entry name" value="Rev_trsase/Diguanyl_cyclase"/>
</dbReference>
<gene>
    <name evidence="8" type="ORF">Tco_0861039</name>
</gene>
<keyword evidence="4" id="KW-0255">Endonuclease</keyword>
<dbReference type="Gene3D" id="3.10.10.10">
    <property type="entry name" value="HIV Type 1 Reverse Transcriptase, subunit A, domain 1"/>
    <property type="match status" value="1"/>
</dbReference>
<organism evidence="8 9">
    <name type="scientific">Tanacetum coccineum</name>
    <dbReference type="NCBI Taxonomy" id="301880"/>
    <lineage>
        <taxon>Eukaryota</taxon>
        <taxon>Viridiplantae</taxon>
        <taxon>Streptophyta</taxon>
        <taxon>Embryophyta</taxon>
        <taxon>Tracheophyta</taxon>
        <taxon>Spermatophyta</taxon>
        <taxon>Magnoliopsida</taxon>
        <taxon>eudicotyledons</taxon>
        <taxon>Gunneridae</taxon>
        <taxon>Pentapetalae</taxon>
        <taxon>asterids</taxon>
        <taxon>campanulids</taxon>
        <taxon>Asterales</taxon>
        <taxon>Asteraceae</taxon>
        <taxon>Asteroideae</taxon>
        <taxon>Anthemideae</taxon>
        <taxon>Anthemidinae</taxon>
        <taxon>Tanacetum</taxon>
    </lineage>
</organism>
<evidence type="ECO:0000256" key="2">
    <source>
        <dbReference type="ARBA" id="ARBA00022695"/>
    </source>
</evidence>
<keyword evidence="9" id="KW-1185">Reference proteome</keyword>
<keyword evidence="5" id="KW-0378">Hydrolase</keyword>
<keyword evidence="2" id="KW-0548">Nucleotidyltransferase</keyword>